<dbReference type="AlphaFoldDB" id="A0A6B8MBI5"/>
<dbReference type="PANTHER" id="PTHR43428:SF1">
    <property type="entry name" value="ARSENATE REDUCTASE"/>
    <property type="match status" value="1"/>
</dbReference>
<gene>
    <name evidence="3" type="ORF">F7D14_16790</name>
</gene>
<dbReference type="SUPFAM" id="SSF52788">
    <property type="entry name" value="Phosphotyrosine protein phosphatases I"/>
    <property type="match status" value="1"/>
</dbReference>
<dbReference type="Proteomes" id="UP000422569">
    <property type="component" value="Chromosome"/>
</dbReference>
<sequence>MSDRIYNVLFLCTGNTARSILAEGILRKDGAGRFNAFSAGSQPKGAVNPYALKTLEAYDYPTDGFRSKSWDEFAGPDAPKMDFVFTVCDNAAGEACPIWPGQPMTAHWGIDDPAAVEGSDMEKQKAFNLAFRFMKNRISLLLATPIARLDRLALSQRLREIGAAEGASIPHKAEART</sequence>
<name>A0A6B8MBI5_9HYPH</name>
<keyword evidence="4" id="KW-1185">Reference proteome</keyword>
<dbReference type="KEGG" id="mpar:F7D14_16790"/>
<dbReference type="Gene3D" id="3.40.50.2300">
    <property type="match status" value="1"/>
</dbReference>
<reference evidence="3 4" key="1">
    <citation type="submission" date="2019-09" db="EMBL/GenBank/DDBJ databases">
        <title>Isolation and complete genome sequencing of Methylocystis species.</title>
        <authorList>
            <person name="Rumah B.L."/>
            <person name="Stead C.E."/>
            <person name="Stevens B.C."/>
            <person name="Minton N.P."/>
            <person name="Grosse-Honebrink A."/>
            <person name="Zhang Y."/>
        </authorList>
    </citation>
    <scope>NUCLEOTIDE SEQUENCE [LARGE SCALE GENOMIC DNA]</scope>
    <source>
        <strain evidence="3 4">BRCS2</strain>
    </source>
</reference>
<dbReference type="GO" id="GO:0046685">
    <property type="term" value="P:response to arsenic-containing substance"/>
    <property type="evidence" value="ECO:0007669"/>
    <property type="project" value="UniProtKB-KW"/>
</dbReference>
<evidence type="ECO:0000313" key="4">
    <source>
        <dbReference type="Proteomes" id="UP000422569"/>
    </source>
</evidence>
<dbReference type="InterPro" id="IPR023485">
    <property type="entry name" value="Ptyr_pPase"/>
</dbReference>
<dbReference type="Pfam" id="PF01451">
    <property type="entry name" value="LMWPc"/>
    <property type="match status" value="1"/>
</dbReference>
<evidence type="ECO:0000259" key="2">
    <source>
        <dbReference type="SMART" id="SM00226"/>
    </source>
</evidence>
<keyword evidence="1" id="KW-0059">Arsenical resistance</keyword>
<dbReference type="InterPro" id="IPR036196">
    <property type="entry name" value="Ptyr_pPase_sf"/>
</dbReference>
<dbReference type="EMBL" id="CP044331">
    <property type="protein sequence ID" value="QGM98979.1"/>
    <property type="molecule type" value="Genomic_DNA"/>
</dbReference>
<protein>
    <submittedName>
        <fullName evidence="3">Arsenate reductase ArsC</fullName>
    </submittedName>
</protein>
<organism evidence="3 4">
    <name type="scientific">Methylocystis parvus</name>
    <dbReference type="NCBI Taxonomy" id="134"/>
    <lineage>
        <taxon>Bacteria</taxon>
        <taxon>Pseudomonadati</taxon>
        <taxon>Pseudomonadota</taxon>
        <taxon>Alphaproteobacteria</taxon>
        <taxon>Hyphomicrobiales</taxon>
        <taxon>Methylocystaceae</taxon>
        <taxon>Methylocystis</taxon>
    </lineage>
</organism>
<dbReference type="PANTHER" id="PTHR43428">
    <property type="entry name" value="ARSENATE REDUCTASE"/>
    <property type="match status" value="1"/>
</dbReference>
<evidence type="ECO:0000256" key="1">
    <source>
        <dbReference type="ARBA" id="ARBA00022849"/>
    </source>
</evidence>
<proteinExistence type="predicted"/>
<accession>A0A6B8MBI5</accession>
<dbReference type="CDD" id="cd16345">
    <property type="entry name" value="LMWP_ArsC"/>
    <property type="match status" value="1"/>
</dbReference>
<dbReference type="SMART" id="SM00226">
    <property type="entry name" value="LMWPc"/>
    <property type="match status" value="1"/>
</dbReference>
<dbReference type="RefSeq" id="WP_016921010.1">
    <property type="nucleotide sequence ID" value="NZ_CP044331.1"/>
</dbReference>
<evidence type="ECO:0000313" key="3">
    <source>
        <dbReference type="EMBL" id="QGM98979.1"/>
    </source>
</evidence>
<feature type="domain" description="Phosphotyrosine protein phosphatase I" evidence="2">
    <location>
        <begin position="6"/>
        <end position="144"/>
    </location>
</feature>